<evidence type="ECO:0000313" key="4">
    <source>
        <dbReference type="Proteomes" id="UP001418222"/>
    </source>
</evidence>
<dbReference type="Proteomes" id="UP001418222">
    <property type="component" value="Unassembled WGS sequence"/>
</dbReference>
<feature type="transmembrane region" description="Helical" evidence="2">
    <location>
        <begin position="44"/>
        <end position="68"/>
    </location>
</feature>
<keyword evidence="2" id="KW-1133">Transmembrane helix</keyword>
<evidence type="ECO:0000256" key="1">
    <source>
        <dbReference type="ARBA" id="ARBA00022737"/>
    </source>
</evidence>
<dbReference type="EMBL" id="JBBWWQ010000016">
    <property type="protein sequence ID" value="KAK8926371.1"/>
    <property type="molecule type" value="Genomic_DNA"/>
</dbReference>
<evidence type="ECO:0000256" key="2">
    <source>
        <dbReference type="SAM" id="Phobius"/>
    </source>
</evidence>
<feature type="transmembrane region" description="Helical" evidence="2">
    <location>
        <begin position="80"/>
        <end position="98"/>
    </location>
</feature>
<dbReference type="FunFam" id="2.20.110.10:FF:000002">
    <property type="entry name" value="Phosphatidylinositol 4-phosphate 5-kinase 8"/>
    <property type="match status" value="1"/>
</dbReference>
<dbReference type="PANTHER" id="PTHR23084">
    <property type="entry name" value="PHOSPHATIDYLINOSITOL-4-PHOSPHATE 5-KINASE RELATED"/>
    <property type="match status" value="1"/>
</dbReference>
<keyword evidence="1" id="KW-0677">Repeat</keyword>
<evidence type="ECO:0000313" key="3">
    <source>
        <dbReference type="EMBL" id="KAK8926371.1"/>
    </source>
</evidence>
<name>A0AAP0FZE4_9ASPA</name>
<dbReference type="AlphaFoldDB" id="A0AAP0FZE4"/>
<keyword evidence="2" id="KW-0812">Transmembrane</keyword>
<dbReference type="SMART" id="SM00698">
    <property type="entry name" value="MORN"/>
    <property type="match status" value="6"/>
</dbReference>
<proteinExistence type="predicted"/>
<accession>A0AAP0FZE4</accession>
<comment type="caution">
    <text evidence="3">The sequence shown here is derived from an EMBL/GenBank/DDBJ whole genome shotgun (WGS) entry which is preliminary data.</text>
</comment>
<protein>
    <submittedName>
        <fullName evidence="3">Uncharacterized protein</fullName>
    </submittedName>
</protein>
<dbReference type="SUPFAM" id="SSF82185">
    <property type="entry name" value="Histone H3 K4-specific methyltransferase SET7/9 N-terminal domain"/>
    <property type="match status" value="2"/>
</dbReference>
<dbReference type="PANTHER" id="PTHR23084:SF254">
    <property type="entry name" value="OS08G0469700 PROTEIN"/>
    <property type="match status" value="1"/>
</dbReference>
<keyword evidence="2" id="KW-0472">Membrane</keyword>
<gene>
    <name evidence="3" type="ORF">KSP39_PZI018768</name>
</gene>
<keyword evidence="4" id="KW-1185">Reference proteome</keyword>
<dbReference type="Gene3D" id="2.20.110.10">
    <property type="entry name" value="Histone H3 K4-specific methyltransferase SET7/9 N-terminal domain"/>
    <property type="match status" value="3"/>
</dbReference>
<dbReference type="InterPro" id="IPR003409">
    <property type="entry name" value="MORN"/>
</dbReference>
<sequence>MEASKLITRWSSSLRWPTLRPQPRRTTPFNSDDVEESKVHSQSAAVAGVFSAGHLLAAMSVLLILLTILSFRSIQDQSSLWYLPLTSAYIVAGAILVLKRTRFALFRFRFGRSVPGRWFAGDDDEGDVENPKDENAAVRVGVEVYSNGNVYQGEFLEGRCSGSGICTFFLEQGNYAGDWLYGKYDGYGIERWENDSMYEGQYKCGLRHGFGVHNKLDSGDRYAGEWKMGRYHGRGVQHFSDGHCFAGEFQGGVKHGLGGGHFRGGHTYGGQYFDDQIHGFGVYHFANGQCYEGSWHKGKRHGFGSYTLIDGEALSGEWDSGTLKNYLPLADSNVDRAVQRARKAWKEWLRAPRVEEQANKAVEEANRAASAAQKASIKAVQNRLDHERSARRQKFSLPTFIWI</sequence>
<dbReference type="GO" id="GO:0016020">
    <property type="term" value="C:membrane"/>
    <property type="evidence" value="ECO:0007669"/>
    <property type="project" value="UniProtKB-ARBA"/>
</dbReference>
<organism evidence="3 4">
    <name type="scientific">Platanthera zijinensis</name>
    <dbReference type="NCBI Taxonomy" id="2320716"/>
    <lineage>
        <taxon>Eukaryota</taxon>
        <taxon>Viridiplantae</taxon>
        <taxon>Streptophyta</taxon>
        <taxon>Embryophyta</taxon>
        <taxon>Tracheophyta</taxon>
        <taxon>Spermatophyta</taxon>
        <taxon>Magnoliopsida</taxon>
        <taxon>Liliopsida</taxon>
        <taxon>Asparagales</taxon>
        <taxon>Orchidaceae</taxon>
        <taxon>Orchidoideae</taxon>
        <taxon>Orchideae</taxon>
        <taxon>Orchidinae</taxon>
        <taxon>Platanthera</taxon>
    </lineage>
</organism>
<reference evidence="3 4" key="1">
    <citation type="journal article" date="2022" name="Nat. Plants">
        <title>Genomes of leafy and leafless Platanthera orchids illuminate the evolution of mycoheterotrophy.</title>
        <authorList>
            <person name="Li M.H."/>
            <person name="Liu K.W."/>
            <person name="Li Z."/>
            <person name="Lu H.C."/>
            <person name="Ye Q.L."/>
            <person name="Zhang D."/>
            <person name="Wang J.Y."/>
            <person name="Li Y.F."/>
            <person name="Zhong Z.M."/>
            <person name="Liu X."/>
            <person name="Yu X."/>
            <person name="Liu D.K."/>
            <person name="Tu X.D."/>
            <person name="Liu B."/>
            <person name="Hao Y."/>
            <person name="Liao X.Y."/>
            <person name="Jiang Y.T."/>
            <person name="Sun W.H."/>
            <person name="Chen J."/>
            <person name="Chen Y.Q."/>
            <person name="Ai Y."/>
            <person name="Zhai J.W."/>
            <person name="Wu S.S."/>
            <person name="Zhou Z."/>
            <person name="Hsiao Y.Y."/>
            <person name="Wu W.L."/>
            <person name="Chen Y.Y."/>
            <person name="Lin Y.F."/>
            <person name="Hsu J.L."/>
            <person name="Li C.Y."/>
            <person name="Wang Z.W."/>
            <person name="Zhao X."/>
            <person name="Zhong W.Y."/>
            <person name="Ma X.K."/>
            <person name="Ma L."/>
            <person name="Huang J."/>
            <person name="Chen G.Z."/>
            <person name="Huang M.Z."/>
            <person name="Huang L."/>
            <person name="Peng D.H."/>
            <person name="Luo Y.B."/>
            <person name="Zou S.Q."/>
            <person name="Chen S.P."/>
            <person name="Lan S."/>
            <person name="Tsai W.C."/>
            <person name="Van de Peer Y."/>
            <person name="Liu Z.J."/>
        </authorList>
    </citation>
    <scope>NUCLEOTIDE SEQUENCE [LARGE SCALE GENOMIC DNA]</scope>
    <source>
        <strain evidence="3">Lor287</strain>
    </source>
</reference>
<dbReference type="Pfam" id="PF02493">
    <property type="entry name" value="MORN"/>
    <property type="match status" value="7"/>
</dbReference>